<dbReference type="SUPFAM" id="SSF48452">
    <property type="entry name" value="TPR-like"/>
    <property type="match status" value="1"/>
</dbReference>
<organism evidence="2 3">
    <name type="scientific">Anabaena subtropica FACHB-260</name>
    <dbReference type="NCBI Taxonomy" id="2692884"/>
    <lineage>
        <taxon>Bacteria</taxon>
        <taxon>Bacillati</taxon>
        <taxon>Cyanobacteriota</taxon>
        <taxon>Cyanophyceae</taxon>
        <taxon>Nostocales</taxon>
        <taxon>Nostocaceae</taxon>
        <taxon>Anabaena</taxon>
    </lineage>
</organism>
<keyword evidence="3" id="KW-1185">Reference proteome</keyword>
<dbReference type="InterPro" id="IPR011990">
    <property type="entry name" value="TPR-like_helical_dom_sf"/>
</dbReference>
<dbReference type="Gene3D" id="1.25.40.10">
    <property type="entry name" value="Tetratricopeptide repeat domain"/>
    <property type="match status" value="1"/>
</dbReference>
<accession>A0ABR8CNR7</accession>
<sequence length="137" mass="15709">MASSGEEYLIAREKQIARKKRILTIVSMISFFGSMAFAGISTVQRAIQNPQPVTQTVSAEFSLQEQAKGYELVLQREPNNQTALEKLSLVRVQLKDFKGAREPLEKLMKLHPDRKDYQVILEDMKKREKLTEKKSDP</sequence>
<keyword evidence="1" id="KW-1133">Transmembrane helix</keyword>
<dbReference type="EMBL" id="JACJRF010000012">
    <property type="protein sequence ID" value="MBD2344441.1"/>
    <property type="molecule type" value="Genomic_DNA"/>
</dbReference>
<protein>
    <submittedName>
        <fullName evidence="2">Tetratricopeptide repeat protein</fullName>
    </submittedName>
</protein>
<evidence type="ECO:0000313" key="2">
    <source>
        <dbReference type="EMBL" id="MBD2344441.1"/>
    </source>
</evidence>
<dbReference type="RefSeq" id="WP_190406890.1">
    <property type="nucleotide sequence ID" value="NZ_JACJRF010000012.1"/>
</dbReference>
<name>A0ABR8CNR7_9NOST</name>
<gene>
    <name evidence="2" type="ORF">H6G18_09805</name>
</gene>
<reference evidence="2 3" key="1">
    <citation type="journal article" date="2020" name="ISME J.">
        <title>Comparative genomics reveals insights into cyanobacterial evolution and habitat adaptation.</title>
        <authorList>
            <person name="Chen M.Y."/>
            <person name="Teng W.K."/>
            <person name="Zhao L."/>
            <person name="Hu C.X."/>
            <person name="Zhou Y.K."/>
            <person name="Han B.P."/>
            <person name="Song L.R."/>
            <person name="Shu W.S."/>
        </authorList>
    </citation>
    <scope>NUCLEOTIDE SEQUENCE [LARGE SCALE GENOMIC DNA]</scope>
    <source>
        <strain evidence="2 3">FACHB-260</strain>
    </source>
</reference>
<dbReference type="Proteomes" id="UP000607281">
    <property type="component" value="Unassembled WGS sequence"/>
</dbReference>
<proteinExistence type="predicted"/>
<keyword evidence="1" id="KW-0472">Membrane</keyword>
<feature type="transmembrane region" description="Helical" evidence="1">
    <location>
        <begin position="21"/>
        <end position="40"/>
    </location>
</feature>
<keyword evidence="1" id="KW-0812">Transmembrane</keyword>
<evidence type="ECO:0000313" key="3">
    <source>
        <dbReference type="Proteomes" id="UP000607281"/>
    </source>
</evidence>
<evidence type="ECO:0000256" key="1">
    <source>
        <dbReference type="SAM" id="Phobius"/>
    </source>
</evidence>
<comment type="caution">
    <text evidence="2">The sequence shown here is derived from an EMBL/GenBank/DDBJ whole genome shotgun (WGS) entry which is preliminary data.</text>
</comment>